<keyword evidence="2" id="KW-1185">Reference proteome</keyword>
<name>A0A1X6WMS6_9ENTE</name>
<evidence type="ECO:0000313" key="1">
    <source>
        <dbReference type="EMBL" id="SLM84976.1"/>
    </source>
</evidence>
<accession>A0A1X6WMS6</accession>
<organism evidence="1 2">
    <name type="scientific">Vagococcus fluvialis bH819</name>
    <dbReference type="NCBI Taxonomy" id="1255619"/>
    <lineage>
        <taxon>Bacteria</taxon>
        <taxon>Bacillati</taxon>
        <taxon>Bacillota</taxon>
        <taxon>Bacilli</taxon>
        <taxon>Lactobacillales</taxon>
        <taxon>Enterococcaceae</taxon>
        <taxon>Vagococcus</taxon>
    </lineage>
</organism>
<dbReference type="OrthoDB" id="2195220at2"/>
<sequence length="77" mass="8420">MLKEMNQKINQINKKIGVNMEISMPSKRVLEINEKSNILISVTCLSLGTLTSSKILLGLGILSGVSAIVTHVEKKKI</sequence>
<dbReference type="EMBL" id="FWFD01000007">
    <property type="protein sequence ID" value="SLM84976.1"/>
    <property type="molecule type" value="Genomic_DNA"/>
</dbReference>
<reference evidence="2" key="1">
    <citation type="submission" date="2017-02" db="EMBL/GenBank/DDBJ databases">
        <authorList>
            <person name="Dridi B."/>
        </authorList>
    </citation>
    <scope>NUCLEOTIDE SEQUENCE [LARGE SCALE GENOMIC DNA]</scope>
    <source>
        <strain evidence="2">bH819</strain>
    </source>
</reference>
<dbReference type="Proteomes" id="UP000195918">
    <property type="component" value="Unassembled WGS sequence"/>
</dbReference>
<gene>
    <name evidence="1" type="ORF">FM121_02695</name>
</gene>
<proteinExistence type="predicted"/>
<protein>
    <submittedName>
        <fullName evidence="1">Uncharacterized protein</fullName>
    </submittedName>
</protein>
<dbReference type="AlphaFoldDB" id="A0A1X6WMS6"/>
<evidence type="ECO:0000313" key="2">
    <source>
        <dbReference type="Proteomes" id="UP000195918"/>
    </source>
</evidence>
<dbReference type="RefSeq" id="WP_086950619.1">
    <property type="nucleotide sequence ID" value="NZ_FWFD01000007.1"/>
</dbReference>